<evidence type="ECO:0000313" key="2">
    <source>
        <dbReference type="EMBL" id="MCD2492306.1"/>
    </source>
</evidence>
<dbReference type="Proteomes" id="UP001299265">
    <property type="component" value="Unassembled WGS sequence"/>
</dbReference>
<dbReference type="GO" id="GO:1901135">
    <property type="term" value="P:carbohydrate derivative metabolic process"/>
    <property type="evidence" value="ECO:0007669"/>
    <property type="project" value="InterPro"/>
</dbReference>
<dbReference type="GO" id="GO:0097367">
    <property type="term" value="F:carbohydrate derivative binding"/>
    <property type="evidence" value="ECO:0007669"/>
    <property type="project" value="InterPro"/>
</dbReference>
<gene>
    <name evidence="2" type="ORF">LQE92_06630</name>
</gene>
<organism evidence="2 3">
    <name type="scientific">Lientehia hominis</name>
    <dbReference type="NCBI Taxonomy" id="2897778"/>
    <lineage>
        <taxon>Bacteria</taxon>
        <taxon>Bacillati</taxon>
        <taxon>Bacillota</taxon>
        <taxon>Clostridia</taxon>
        <taxon>Lachnospirales</taxon>
        <taxon>Lachnospiraceae</taxon>
        <taxon>Lientehia</taxon>
    </lineage>
</organism>
<dbReference type="Gene3D" id="3.40.50.10490">
    <property type="entry name" value="Glucose-6-phosphate isomerase like protein, domain 1"/>
    <property type="match status" value="1"/>
</dbReference>
<dbReference type="InterPro" id="IPR046348">
    <property type="entry name" value="SIS_dom_sf"/>
</dbReference>
<protein>
    <submittedName>
        <fullName evidence="2">SIS domain-containing protein</fullName>
    </submittedName>
</protein>
<dbReference type="EMBL" id="JAJNOR010000003">
    <property type="protein sequence ID" value="MCD2492306.1"/>
    <property type="molecule type" value="Genomic_DNA"/>
</dbReference>
<dbReference type="SUPFAM" id="SSF53697">
    <property type="entry name" value="SIS domain"/>
    <property type="match status" value="1"/>
</dbReference>
<dbReference type="PROSITE" id="PS51464">
    <property type="entry name" value="SIS"/>
    <property type="match status" value="1"/>
</dbReference>
<dbReference type="PANTHER" id="PTHR42745">
    <property type="match status" value="1"/>
</dbReference>
<accession>A0AAP2RIF7</accession>
<comment type="caution">
    <text evidence="2">The sequence shown here is derived from an EMBL/GenBank/DDBJ whole genome shotgun (WGS) entry which is preliminary data.</text>
</comment>
<keyword evidence="3" id="KW-1185">Reference proteome</keyword>
<proteinExistence type="predicted"/>
<name>A0AAP2RIF7_9FIRM</name>
<dbReference type="InterPro" id="IPR035474">
    <property type="entry name" value="SIS_Kpsf"/>
</dbReference>
<dbReference type="CDD" id="cd05014">
    <property type="entry name" value="SIS_Kpsf"/>
    <property type="match status" value="1"/>
</dbReference>
<sequence>MEAKCKESYDFFLDTVKTDLSDFIDHMDYSEIEAAADLIVKAQKNGNRVHVSGIGKPGHISGYIASLMSSTGNPTYFLHGTEAVHGSCGQLVPGDVVIFISNSGETAEMRSTVLAVKNNGCKVIGVSGNSESWLARESAVHLFAGIKKEGGPMGRAPRMSILAETLVLQALSVALQAQKDVAPQQYVKWHPGGALGKLRDNEK</sequence>
<feature type="domain" description="SIS" evidence="1">
    <location>
        <begin position="39"/>
        <end position="181"/>
    </location>
</feature>
<dbReference type="Pfam" id="PF01380">
    <property type="entry name" value="SIS"/>
    <property type="match status" value="1"/>
</dbReference>
<dbReference type="RefSeq" id="WP_231062204.1">
    <property type="nucleotide sequence ID" value="NZ_JAJNOR010000003.1"/>
</dbReference>
<dbReference type="PANTHER" id="PTHR42745:SF1">
    <property type="entry name" value="ARABINOSE 5-PHOSPHATE ISOMERASE KDSD"/>
    <property type="match status" value="1"/>
</dbReference>
<dbReference type="InterPro" id="IPR050986">
    <property type="entry name" value="GutQ/KpsF_isomerases"/>
</dbReference>
<reference evidence="2 3" key="1">
    <citation type="submission" date="2021-11" db="EMBL/GenBank/DDBJ databases">
        <title>Lacrimispora sp. nov. NSJ-141 isolated from human feces.</title>
        <authorList>
            <person name="Abdugheni R."/>
        </authorList>
    </citation>
    <scope>NUCLEOTIDE SEQUENCE [LARGE SCALE GENOMIC DNA]</scope>
    <source>
        <strain evidence="2 3">NSJ-141</strain>
    </source>
</reference>
<evidence type="ECO:0000313" key="3">
    <source>
        <dbReference type="Proteomes" id="UP001299265"/>
    </source>
</evidence>
<dbReference type="InterPro" id="IPR001347">
    <property type="entry name" value="SIS_dom"/>
</dbReference>
<evidence type="ECO:0000259" key="1">
    <source>
        <dbReference type="PROSITE" id="PS51464"/>
    </source>
</evidence>
<dbReference type="AlphaFoldDB" id="A0AAP2RIF7"/>